<reference evidence="12" key="2">
    <citation type="journal article" date="2020" name="Data Brief">
        <title>Transcriptome dataset of Babesia bovis life stages within vertebrate and invertebrate hosts.</title>
        <authorList>
            <person name="Ueti M.W."/>
            <person name="Johnson W.C."/>
            <person name="Kappmeyer L.S."/>
            <person name="Herndon D.R."/>
            <person name="Mousel M.R."/>
            <person name="Reif K.E."/>
            <person name="Taus N.S."/>
            <person name="Ifeonu O.O."/>
            <person name="Silva J.C."/>
            <person name="Suarez C.E."/>
            <person name="Brayton K.A."/>
        </authorList>
    </citation>
    <scope>NUCLEOTIDE SEQUENCE [LARGE SCALE GENOMIC DNA]</scope>
</reference>
<evidence type="ECO:0000256" key="7">
    <source>
        <dbReference type="ARBA" id="ARBA00023125"/>
    </source>
</evidence>
<comment type="subcellular location">
    <subcellularLocation>
        <location evidence="1">Nucleus</location>
        <location evidence="1">Nucleolus</location>
    </subcellularLocation>
</comment>
<accession>A7AVY2</accession>
<comment type="caution">
    <text evidence="11">The sequence shown here is derived from an EMBL/GenBank/DDBJ whole genome shotgun (WGS) entry which is preliminary data.</text>
</comment>
<dbReference type="Proteomes" id="UP000002173">
    <property type="component" value="Unassembled WGS sequence"/>
</dbReference>
<dbReference type="PANTHER" id="PTHR31576">
    <property type="entry name" value="TATA BOX-BINDING PROTEIN-ASSOCIATED FACTOR RNA POLYMERASE I SUBUNIT B"/>
    <property type="match status" value="1"/>
</dbReference>
<name>A7AVY2_BABBO</name>
<evidence type="ECO:0000256" key="9">
    <source>
        <dbReference type="ARBA" id="ARBA00023242"/>
    </source>
</evidence>
<keyword evidence="9" id="KW-0539">Nucleus</keyword>
<gene>
    <name evidence="11" type="ORF">BBOV_IV003620</name>
</gene>
<keyword evidence="4" id="KW-0863">Zinc-finger</keyword>
<dbReference type="eggNOG" id="ENOG502QSSK">
    <property type="taxonomic scope" value="Eukaryota"/>
</dbReference>
<dbReference type="AlphaFoldDB" id="A7AVY2"/>
<comment type="similarity">
    <text evidence="2">Belongs to the RRN7/TAF1B family.</text>
</comment>
<evidence type="ECO:0000256" key="6">
    <source>
        <dbReference type="ARBA" id="ARBA00023015"/>
    </source>
</evidence>
<dbReference type="VEuPathDB" id="PiroplasmaDB:BBOV_IV003620"/>
<sequence>MTMLFCNNCGERIAAHGHGEVICDVCGVVQQQYTQTIVEEFTGSYSQTQRVGRLKPAESVKDDAPKPSETDSRDFQVIMGMQMVLENLSKILVKSFGFSNQVEVEAKNIWSRYLNLIMKNEIPIGNMFADLSTKRDKDSVESIYFKRTFQVPMNYEHFNIPKRLHKVISDMGCTSFEYALMINAHRKARYRDGNAVAGTSTQWQDINEYKAVDQDKKRSAPTYDNSEGVVSLEDSDMLPSEKSMLDKENEVPSGSPGTATGIPIYVMIEAIGRRKLPTTIWVSKVRLKLESGNPYKLAYKMDSIYRHDFLWRLLYAYPTLEPLEKLEHFIGAYSDLEDDDTITIIESNPLELEVLVDIARSLGITGCTVLSQRGLGSKKRLRMEVINLIFKHITTYYFGDEGDPGMQSFNLSWIVPKMDLELVCTILYLALIKCRYPVVLNDIVRWVLQGRIPVRSSACLLPQVILNAAVRETYSGVSIRNAPGTQVEMSYNLFTNAKVPHSSIHLENITSRLVLCGMLSDFERNSNMLKSSFNVHGLCRRIVHHLRLPTNVIPVTDMLIERINNLCATVDYDMIKLPVDCAEHHLGRMKSIYGTSMGLYPSHAFAAACVLAACRLLWPIFHFNPPALPRRQYPGNTAVGTIENDRIRYSDSMLESFIIRRERYGKPIEFDAMNMRWIVRVSKYPVEAMSRDDWHSYLQKDTSLNSDELSFLRTIVHSMSNVQGPLNRQINSDAPFTLRHYAEEMRSQNSDPPNFFQVPDATETHHTTTKYIFDARHRGYYNAGLSALLWLFHHCPYKTIEVLSKYYVPSDCLSLRRMAADMALVLRPSLLSHNLLRLYAGLTPPAGNDKIIAAKLQDKRFRDLCINMAGLWSGSLIHMFGFVEKINQGEPKLCPAATLEAGSNTKMVSSAINFIRPLLLEQTEKNKAYGAITGSLPGNNEIYFKITSLFSQNPNYSGWNPEKSFDLDTYRSCVPNQRNQLLEWAAETLAMKIHLKQNDAWCFIAERMEKALVLQHDEELWKETCPLISLEESYNALLRNIENGFQDMGTVTSVGRLLPPFPWRDYRALGGKCNVAYGLHLCRGDANDEHLWH</sequence>
<dbReference type="GO" id="GO:0001164">
    <property type="term" value="F:RNA polymerase I core promoter sequence-specific DNA binding"/>
    <property type="evidence" value="ECO:0007669"/>
    <property type="project" value="InterPro"/>
</dbReference>
<reference evidence="11 12" key="1">
    <citation type="journal article" date="2007" name="PLoS Pathog.">
        <title>Genome sequence of Babesia bovis and comparative analysis of apicomplexan hemoprotozoa.</title>
        <authorList>
            <person name="Brayton K.A."/>
            <person name="Lau A.O.T."/>
            <person name="Herndon D.R."/>
            <person name="Hannick L."/>
            <person name="Kappmeyer L.S."/>
            <person name="Berens S.J."/>
            <person name="Bidwell S.L."/>
            <person name="Brown W.C."/>
            <person name="Crabtree J."/>
            <person name="Fadrosh D."/>
            <person name="Feldblum T."/>
            <person name="Forberger H.A."/>
            <person name="Haas B.J."/>
            <person name="Howell J.M."/>
            <person name="Khouri H."/>
            <person name="Koo H."/>
            <person name="Mann D.J."/>
            <person name="Norimine J."/>
            <person name="Paulsen I.T."/>
            <person name="Radune D."/>
            <person name="Ren Q."/>
            <person name="Smith R.K. Jr."/>
            <person name="Suarez C.E."/>
            <person name="White O."/>
            <person name="Wortman J.R."/>
            <person name="Knowles D.P. Jr."/>
            <person name="McElwain T.F."/>
            <person name="Nene V.M."/>
        </authorList>
    </citation>
    <scope>NUCLEOTIDE SEQUENCE [LARGE SCALE GENOMIC DNA]</scope>
    <source>
        <strain evidence="11">T2Bo</strain>
    </source>
</reference>
<proteinExistence type="inferred from homology"/>
<evidence type="ECO:0000256" key="3">
    <source>
        <dbReference type="ARBA" id="ARBA00022723"/>
    </source>
</evidence>
<organism evidence="11 12">
    <name type="scientific">Babesia bovis</name>
    <dbReference type="NCBI Taxonomy" id="5865"/>
    <lineage>
        <taxon>Eukaryota</taxon>
        <taxon>Sar</taxon>
        <taxon>Alveolata</taxon>
        <taxon>Apicomplexa</taxon>
        <taxon>Aconoidasida</taxon>
        <taxon>Piroplasmida</taxon>
        <taxon>Babesiidae</taxon>
        <taxon>Babesia</taxon>
    </lineage>
</organism>
<dbReference type="GO" id="GO:0070860">
    <property type="term" value="C:RNA polymerase I core factor complex"/>
    <property type="evidence" value="ECO:0007669"/>
    <property type="project" value="InterPro"/>
</dbReference>
<keyword evidence="7" id="KW-0238">DNA-binding</keyword>
<feature type="region of interest" description="Disordered" evidence="10">
    <location>
        <begin position="49"/>
        <end position="72"/>
    </location>
</feature>
<dbReference type="PANTHER" id="PTHR31576:SF2">
    <property type="entry name" value="TATA BOX-BINDING PROTEIN-ASSOCIATED FACTOR RNA POLYMERASE I SUBUNIT B"/>
    <property type="match status" value="1"/>
</dbReference>
<evidence type="ECO:0000256" key="4">
    <source>
        <dbReference type="ARBA" id="ARBA00022771"/>
    </source>
</evidence>
<keyword evidence="5" id="KW-0862">Zinc</keyword>
<evidence type="ECO:0000256" key="5">
    <source>
        <dbReference type="ARBA" id="ARBA00022833"/>
    </source>
</evidence>
<dbReference type="InParanoid" id="A7AVY2"/>
<dbReference type="EMBL" id="AAXT01000004">
    <property type="protein sequence ID" value="EDO05958.1"/>
    <property type="molecule type" value="Genomic_DNA"/>
</dbReference>
<dbReference type="OMA" id="WINMAGI"/>
<dbReference type="InterPro" id="IPR033599">
    <property type="entry name" value="TAF1B/Rrn7"/>
</dbReference>
<evidence type="ECO:0000313" key="12">
    <source>
        <dbReference type="Proteomes" id="UP000002173"/>
    </source>
</evidence>
<dbReference type="GO" id="GO:0042790">
    <property type="term" value="P:nucleolar large rRNA transcription by RNA polymerase I"/>
    <property type="evidence" value="ECO:0007669"/>
    <property type="project" value="TreeGrafter"/>
</dbReference>
<evidence type="ECO:0000313" key="11">
    <source>
        <dbReference type="EMBL" id="EDO05958.1"/>
    </source>
</evidence>
<keyword evidence="6" id="KW-0805">Transcription regulation</keyword>
<keyword evidence="3" id="KW-0479">Metal-binding</keyword>
<protein>
    <submittedName>
        <fullName evidence="11">Uncharacterized protein</fullName>
    </submittedName>
</protein>
<evidence type="ECO:0000256" key="10">
    <source>
        <dbReference type="SAM" id="MobiDB-lite"/>
    </source>
</evidence>
<dbReference type="GO" id="GO:0008270">
    <property type="term" value="F:zinc ion binding"/>
    <property type="evidence" value="ECO:0007669"/>
    <property type="project" value="UniProtKB-KW"/>
</dbReference>
<keyword evidence="12" id="KW-1185">Reference proteome</keyword>
<evidence type="ECO:0000256" key="8">
    <source>
        <dbReference type="ARBA" id="ARBA00023163"/>
    </source>
</evidence>
<feature type="compositionally biased region" description="Basic and acidic residues" evidence="10">
    <location>
        <begin position="55"/>
        <end position="72"/>
    </location>
</feature>
<evidence type="ECO:0000256" key="2">
    <source>
        <dbReference type="ARBA" id="ARBA00006899"/>
    </source>
</evidence>
<keyword evidence="8" id="KW-0804">Transcription</keyword>
<evidence type="ECO:0000256" key="1">
    <source>
        <dbReference type="ARBA" id="ARBA00004604"/>
    </source>
</evidence>
<reference evidence="12" key="3">
    <citation type="journal article" date="2021" name="Int. J. Parasitol.">
        <title>Comparative analysis of gene expression between Babesia bovis blood stages and kinetes allowed by improved genome annotation.</title>
        <authorList>
            <person name="Ueti M.W."/>
            <person name="Johnson W.C."/>
            <person name="Kappmeyer L.S."/>
            <person name="Herndon D.R."/>
            <person name="Mousel M.R."/>
            <person name="Reif K.E."/>
            <person name="Taus N.S."/>
            <person name="Ifeonu O.O."/>
            <person name="Silva J.C."/>
            <person name="Suarez C.E."/>
            <person name="Brayton K.A."/>
        </authorList>
    </citation>
    <scope>NUCLEOTIDE SEQUENCE [LARGE SCALE GENOMIC DNA]</scope>
</reference>